<keyword evidence="4" id="KW-1185">Reference proteome</keyword>
<feature type="compositionally biased region" description="Low complexity" evidence="1">
    <location>
        <begin position="108"/>
        <end position="125"/>
    </location>
</feature>
<feature type="compositionally biased region" description="Low complexity" evidence="1">
    <location>
        <begin position="202"/>
        <end position="212"/>
    </location>
</feature>
<dbReference type="EMBL" id="CAJPDQ010000014">
    <property type="protein sequence ID" value="CAF9919056.1"/>
    <property type="molecule type" value="Genomic_DNA"/>
</dbReference>
<evidence type="ECO:0000256" key="2">
    <source>
        <dbReference type="SAM" id="SignalP"/>
    </source>
</evidence>
<feature type="compositionally biased region" description="Polar residues" evidence="1">
    <location>
        <begin position="385"/>
        <end position="395"/>
    </location>
</feature>
<comment type="caution">
    <text evidence="3">The sequence shown here is derived from an EMBL/GenBank/DDBJ whole genome shotgun (WGS) entry which is preliminary data.</text>
</comment>
<feature type="compositionally biased region" description="Basic and acidic residues" evidence="1">
    <location>
        <begin position="236"/>
        <end position="286"/>
    </location>
</feature>
<sequence length="598" mass="65147">MGCIIIVFASLVVGAVIGQRSNGPVVATQSGLAAGSLPRINPSRGPQLTSTLNFATKDLSVLQSIDAESHLNKLQGRSTGYPVLTSISPESSTINEWHRPLLLVRTLGKSSTSSGSGASSESWSGASGGVKRKIDQQLLQHDLAWGRSKAQKELGDKAAATQNPKSLKSGSPGPSNKKPKISTKGMPDGSRETRSKSKAKSSGRSQSGSEAKGQTPGPRQRQTISRTPKSPGGNSRTDEQRARRNQRQQEIREEQKLKLKSGDPEAIRKQAETNARRVELEHERRAKSGNPILPPKSSKEERASGRAKTARYRARQRGELKPIVYKTSLEERVKSRDKMRRRRARQRGATSHAGSPPESELRSSEKSDSSKSEWKSSGRSDEPEISTSSPAPSNKQVDRGRQSSLLFDLSWPNAPTQKSQSPTRYEPLLAPTKGRKSRGEEGKSVEPQQSNQKADSYGARNNPEVTSASPQGQDKVNTNSPTRFQRPPQERLTQSRLSSPSHSLNPSLGLMQYLPPAGQQEVLSGIPRSFSPSQLQDPFLGPPRDHMLSYPAGQDFHNLLGPPIASDWPALRTTPPLSPISFSSLDLLRPDSPDPRRS</sequence>
<gene>
    <name evidence="3" type="ORF">GOMPHAMPRED_001665</name>
</gene>
<keyword evidence="2" id="KW-0732">Signal</keyword>
<feature type="compositionally biased region" description="Basic and acidic residues" evidence="1">
    <location>
        <begin position="588"/>
        <end position="598"/>
    </location>
</feature>
<evidence type="ECO:0000256" key="1">
    <source>
        <dbReference type="SAM" id="MobiDB-lite"/>
    </source>
</evidence>
<feature type="compositionally biased region" description="Low complexity" evidence="1">
    <location>
        <begin position="163"/>
        <end position="176"/>
    </location>
</feature>
<name>A0A8H3FDW3_9LECA</name>
<feature type="compositionally biased region" description="Polar residues" evidence="1">
    <location>
        <begin position="220"/>
        <end position="235"/>
    </location>
</feature>
<accession>A0A8H3FDW3</accession>
<evidence type="ECO:0000313" key="4">
    <source>
        <dbReference type="Proteomes" id="UP000664169"/>
    </source>
</evidence>
<feature type="signal peptide" evidence="2">
    <location>
        <begin position="1"/>
        <end position="18"/>
    </location>
</feature>
<reference evidence="3" key="1">
    <citation type="submission" date="2021-03" db="EMBL/GenBank/DDBJ databases">
        <authorList>
            <person name="Tagirdzhanova G."/>
        </authorList>
    </citation>
    <scope>NUCLEOTIDE SEQUENCE</scope>
</reference>
<feature type="region of interest" description="Disordered" evidence="1">
    <location>
        <begin position="149"/>
        <end position="548"/>
    </location>
</feature>
<proteinExistence type="predicted"/>
<evidence type="ECO:0000313" key="3">
    <source>
        <dbReference type="EMBL" id="CAF9919056.1"/>
    </source>
</evidence>
<dbReference type="Proteomes" id="UP000664169">
    <property type="component" value="Unassembled WGS sequence"/>
</dbReference>
<protein>
    <submittedName>
        <fullName evidence="3">Uncharacterized protein</fullName>
    </submittedName>
</protein>
<feature type="region of interest" description="Disordered" evidence="1">
    <location>
        <begin position="108"/>
        <end position="129"/>
    </location>
</feature>
<feature type="compositionally biased region" description="Low complexity" evidence="1">
    <location>
        <begin position="492"/>
        <end position="510"/>
    </location>
</feature>
<feature type="region of interest" description="Disordered" evidence="1">
    <location>
        <begin position="579"/>
        <end position="598"/>
    </location>
</feature>
<organism evidence="3 4">
    <name type="scientific">Gomphillus americanus</name>
    <dbReference type="NCBI Taxonomy" id="1940652"/>
    <lineage>
        <taxon>Eukaryota</taxon>
        <taxon>Fungi</taxon>
        <taxon>Dikarya</taxon>
        <taxon>Ascomycota</taxon>
        <taxon>Pezizomycotina</taxon>
        <taxon>Lecanoromycetes</taxon>
        <taxon>OSLEUM clade</taxon>
        <taxon>Ostropomycetidae</taxon>
        <taxon>Ostropales</taxon>
        <taxon>Graphidaceae</taxon>
        <taxon>Gomphilloideae</taxon>
        <taxon>Gomphillus</taxon>
    </lineage>
</organism>
<feature type="compositionally biased region" description="Basic residues" evidence="1">
    <location>
        <begin position="337"/>
        <end position="346"/>
    </location>
</feature>
<feature type="compositionally biased region" description="Polar residues" evidence="1">
    <location>
        <begin position="463"/>
        <end position="483"/>
    </location>
</feature>
<dbReference type="AlphaFoldDB" id="A0A8H3FDW3"/>
<feature type="chain" id="PRO_5034400355" evidence="2">
    <location>
        <begin position="19"/>
        <end position="598"/>
    </location>
</feature>
<feature type="compositionally biased region" description="Basic and acidic residues" evidence="1">
    <location>
        <begin position="359"/>
        <end position="382"/>
    </location>
</feature>
<feature type="compositionally biased region" description="Polar residues" evidence="1">
    <location>
        <begin position="413"/>
        <end position="423"/>
    </location>
</feature>